<dbReference type="AlphaFoldDB" id="A0A134A3D2"/>
<sequence length="151" mass="17886">MKKNLKFLFICFIFLISFNVFSDGMVFAKKVPLEELPETVESDMRNGTMGYLSNQQCFVSTYRSFYKNSGLDHVNIYATCIDTYPNRKIEWDNPKIPKGTEKKTIHIMGKNTSQRMLDEMKKGKNAFLIKKLYYYKSSDKNYKKGEYYYFD</sequence>
<evidence type="ECO:0000313" key="6">
    <source>
        <dbReference type="Proteomes" id="UP000321397"/>
    </source>
</evidence>
<accession>A0A134A3D2</accession>
<protein>
    <recommendedName>
        <fullName evidence="8">Lipoprotein</fullName>
    </recommendedName>
</protein>
<keyword evidence="1" id="KW-0732">Signal</keyword>
<evidence type="ECO:0000256" key="1">
    <source>
        <dbReference type="SAM" id="SignalP"/>
    </source>
</evidence>
<keyword evidence="5" id="KW-1185">Reference proteome</keyword>
<reference evidence="2 6" key="3">
    <citation type="submission" date="2019-07" db="EMBL/GenBank/DDBJ databases">
        <title>Complete Genome Sequence of Leptotrichia wadei Strain JMUB3933.</title>
        <authorList>
            <person name="Watanabe S."/>
            <person name="Cui L."/>
        </authorList>
    </citation>
    <scope>NUCLEOTIDE SEQUENCE [LARGE SCALE GENOMIC DNA]</scope>
    <source>
        <strain evidence="2 6">JMUB3933</strain>
    </source>
</reference>
<dbReference type="PATRIC" id="fig|157687.3.peg.1692"/>
<evidence type="ECO:0000313" key="4">
    <source>
        <dbReference type="EMBL" id="KXB62194.1"/>
    </source>
</evidence>
<reference evidence="4" key="1">
    <citation type="submission" date="2016-01" db="EMBL/GenBank/DDBJ databases">
        <authorList>
            <person name="Oliw E.H."/>
        </authorList>
    </citation>
    <scope>NUCLEOTIDE SEQUENCE [LARGE SCALE GENOMIC DNA]</scope>
    <source>
        <strain evidence="4">KA00185</strain>
    </source>
</reference>
<reference evidence="5" key="2">
    <citation type="submission" date="2016-01" db="EMBL/GenBank/DDBJ databases">
        <authorList>
            <person name="Mitreva M."/>
            <person name="Pepin K.H."/>
            <person name="Mihindukulasuriya K.A."/>
            <person name="Fulton R."/>
            <person name="Fronick C."/>
            <person name="O'Laughlin M."/>
            <person name="Miner T."/>
            <person name="Herter B."/>
            <person name="Rosa B.A."/>
            <person name="Cordes M."/>
            <person name="Tomlinson C."/>
            <person name="Wollam A."/>
            <person name="Palsikar V.B."/>
            <person name="Mardis E.R."/>
            <person name="Wilson R.K."/>
        </authorList>
    </citation>
    <scope>NUCLEOTIDE SEQUENCE [LARGE SCALE GENOMIC DNA]</scope>
    <source>
        <strain evidence="5">KA00185</strain>
    </source>
</reference>
<dbReference type="RefSeq" id="WP_060918304.1">
    <property type="nucleotide sequence ID" value="NZ_AP019834.1"/>
</dbReference>
<dbReference type="STRING" id="157687.HMPREF3180_01699"/>
<name>A0A134A3D2_9FUSO</name>
<feature type="chain" id="PRO_5044548499" description="Lipoprotein" evidence="1">
    <location>
        <begin position="23"/>
        <end position="151"/>
    </location>
</feature>
<dbReference type="Proteomes" id="UP000321397">
    <property type="component" value="Chromosome"/>
</dbReference>
<dbReference type="EMBL" id="AP019835">
    <property type="protein sequence ID" value="BBM49264.1"/>
    <property type="molecule type" value="Genomic_DNA"/>
</dbReference>
<evidence type="ECO:0000313" key="5">
    <source>
        <dbReference type="Proteomes" id="UP000070483"/>
    </source>
</evidence>
<organism evidence="4 5">
    <name type="scientific">Leptotrichia wadei</name>
    <dbReference type="NCBI Taxonomy" id="157687"/>
    <lineage>
        <taxon>Bacteria</taxon>
        <taxon>Fusobacteriati</taxon>
        <taxon>Fusobacteriota</taxon>
        <taxon>Fusobacteriia</taxon>
        <taxon>Fusobacteriales</taxon>
        <taxon>Leptotrichiaceae</taxon>
        <taxon>Leptotrichia</taxon>
    </lineage>
</organism>
<dbReference type="EMBL" id="LSDD01000124">
    <property type="protein sequence ID" value="KXB62194.1"/>
    <property type="molecule type" value="Genomic_DNA"/>
</dbReference>
<evidence type="ECO:0000313" key="2">
    <source>
        <dbReference type="EMBL" id="BBM47033.1"/>
    </source>
</evidence>
<dbReference type="Proteomes" id="UP000070483">
    <property type="component" value="Unassembled WGS sequence"/>
</dbReference>
<feature type="signal peptide" evidence="1">
    <location>
        <begin position="1"/>
        <end position="22"/>
    </location>
</feature>
<gene>
    <name evidence="4" type="ORF">HMPREF3180_01699</name>
    <name evidence="2" type="ORF">JMUB3933_0533</name>
    <name evidence="3" type="ORF">JMUB3934_0559</name>
</gene>
<dbReference type="OrthoDB" id="81764at2"/>
<evidence type="ECO:0000313" key="3">
    <source>
        <dbReference type="EMBL" id="BBM49264.1"/>
    </source>
</evidence>
<proteinExistence type="predicted"/>
<dbReference type="EMBL" id="AP019834">
    <property type="protein sequence ID" value="BBM47033.1"/>
    <property type="molecule type" value="Genomic_DNA"/>
</dbReference>
<evidence type="ECO:0000313" key="7">
    <source>
        <dbReference type="Proteomes" id="UP000321501"/>
    </source>
</evidence>
<dbReference type="Proteomes" id="UP000321501">
    <property type="component" value="Chromosome"/>
</dbReference>
<reference evidence="3 7" key="4">
    <citation type="submission" date="2019-07" db="EMBL/GenBank/DDBJ databases">
        <title>Complete Genome Sequence of Leptotrichia wadei Strain JMUB3934.</title>
        <authorList>
            <person name="Watanabe S."/>
            <person name="Cui L."/>
        </authorList>
    </citation>
    <scope>NUCLEOTIDE SEQUENCE [LARGE SCALE GENOMIC DNA]</scope>
    <source>
        <strain evidence="3 7">JMUB3934</strain>
    </source>
</reference>
<evidence type="ECO:0008006" key="8">
    <source>
        <dbReference type="Google" id="ProtNLM"/>
    </source>
</evidence>